<accession>S8B2T6</accession>
<name>S8B2T6_PENO1</name>
<gene>
    <name evidence="1" type="ORF">PDE_03708</name>
</gene>
<evidence type="ECO:0000313" key="1">
    <source>
        <dbReference type="EMBL" id="EPS28762.1"/>
    </source>
</evidence>
<reference evidence="1 2" key="1">
    <citation type="journal article" date="2013" name="PLoS ONE">
        <title>Genomic and secretomic analyses reveal unique features of the lignocellulolytic enzyme system of Penicillium decumbens.</title>
        <authorList>
            <person name="Liu G."/>
            <person name="Zhang L."/>
            <person name="Wei X."/>
            <person name="Zou G."/>
            <person name="Qin Y."/>
            <person name="Ma L."/>
            <person name="Li J."/>
            <person name="Zheng H."/>
            <person name="Wang S."/>
            <person name="Wang C."/>
            <person name="Xun L."/>
            <person name="Zhao G.-P."/>
            <person name="Zhou Z."/>
            <person name="Qu Y."/>
        </authorList>
    </citation>
    <scope>NUCLEOTIDE SEQUENCE [LARGE SCALE GENOMIC DNA]</scope>
    <source>
        <strain evidence="2">114-2 / CGMCC 5302</strain>
    </source>
</reference>
<keyword evidence="2" id="KW-1185">Reference proteome</keyword>
<dbReference type="AlphaFoldDB" id="S8B2T6"/>
<dbReference type="EMBL" id="KB644411">
    <property type="protein sequence ID" value="EPS28762.1"/>
    <property type="molecule type" value="Genomic_DNA"/>
</dbReference>
<dbReference type="HOGENOM" id="CLU_2146733_0_0_1"/>
<dbReference type="Proteomes" id="UP000019376">
    <property type="component" value="Unassembled WGS sequence"/>
</dbReference>
<organism evidence="1 2">
    <name type="scientific">Penicillium oxalicum (strain 114-2 / CGMCC 5302)</name>
    <name type="common">Penicillium decumbens</name>
    <dbReference type="NCBI Taxonomy" id="933388"/>
    <lineage>
        <taxon>Eukaryota</taxon>
        <taxon>Fungi</taxon>
        <taxon>Dikarya</taxon>
        <taxon>Ascomycota</taxon>
        <taxon>Pezizomycotina</taxon>
        <taxon>Eurotiomycetes</taxon>
        <taxon>Eurotiomycetidae</taxon>
        <taxon>Eurotiales</taxon>
        <taxon>Aspergillaceae</taxon>
        <taxon>Penicillium</taxon>
    </lineage>
</organism>
<protein>
    <submittedName>
        <fullName evidence="1">Uncharacterized protein</fullName>
    </submittedName>
</protein>
<sequence>MKKWISSDPLFNCGSNGWLWFATMVHGLSVGKADYFLVPASKHHTTDRTFMYQPTVVRDYSYISVIQSYKMTQALFSPWGVPANQQRLLWIRISDFELSTQIPTDPGDDLCD</sequence>
<evidence type="ECO:0000313" key="2">
    <source>
        <dbReference type="Proteomes" id="UP000019376"/>
    </source>
</evidence>
<proteinExistence type="predicted"/>